<dbReference type="Proteomes" id="UP001165960">
    <property type="component" value="Unassembled WGS sequence"/>
</dbReference>
<sequence length="181" mass="19476">MKRTRSNKAQPELKMHTKTSTITKPLPATKQIHTITTQKPATTKPFPAANMQMHVATAQASTKFASPTCKPPKNQPSVSQSSACQQPSLCALQHTCCQPPSPCPLMPGCQSPSTPWVNCQIGKPERAISPKPNLGETAVQVGSLPNGERINRLFNNENHAPNSVNELGCMKEAQLALCNAN</sequence>
<evidence type="ECO:0000313" key="2">
    <source>
        <dbReference type="Proteomes" id="UP001165960"/>
    </source>
</evidence>
<organism evidence="1 2">
    <name type="scientific">Entomophthora muscae</name>
    <dbReference type="NCBI Taxonomy" id="34485"/>
    <lineage>
        <taxon>Eukaryota</taxon>
        <taxon>Fungi</taxon>
        <taxon>Fungi incertae sedis</taxon>
        <taxon>Zoopagomycota</taxon>
        <taxon>Entomophthoromycotina</taxon>
        <taxon>Entomophthoromycetes</taxon>
        <taxon>Entomophthorales</taxon>
        <taxon>Entomophthoraceae</taxon>
        <taxon>Entomophthora</taxon>
    </lineage>
</organism>
<accession>A0ACC2S6X2</accession>
<evidence type="ECO:0000313" key="1">
    <source>
        <dbReference type="EMBL" id="KAJ9058049.1"/>
    </source>
</evidence>
<name>A0ACC2S6X2_9FUNG</name>
<proteinExistence type="predicted"/>
<reference evidence="1" key="1">
    <citation type="submission" date="2022-04" db="EMBL/GenBank/DDBJ databases">
        <title>Genome of the entomopathogenic fungus Entomophthora muscae.</title>
        <authorList>
            <person name="Elya C."/>
            <person name="Lovett B.R."/>
            <person name="Lee E."/>
            <person name="Macias A.M."/>
            <person name="Hajek A.E."/>
            <person name="De Bivort B.L."/>
            <person name="Kasson M.T."/>
            <person name="De Fine Licht H.H."/>
            <person name="Stajich J.E."/>
        </authorList>
    </citation>
    <scope>NUCLEOTIDE SEQUENCE</scope>
    <source>
        <strain evidence="1">Berkeley</strain>
    </source>
</reference>
<protein>
    <submittedName>
        <fullName evidence="1">Uncharacterized protein</fullName>
    </submittedName>
</protein>
<comment type="caution">
    <text evidence="1">The sequence shown here is derived from an EMBL/GenBank/DDBJ whole genome shotgun (WGS) entry which is preliminary data.</text>
</comment>
<keyword evidence="2" id="KW-1185">Reference proteome</keyword>
<gene>
    <name evidence="1" type="ORF">DSO57_1016389</name>
</gene>
<dbReference type="EMBL" id="QTSX02005746">
    <property type="protein sequence ID" value="KAJ9058049.1"/>
    <property type="molecule type" value="Genomic_DNA"/>
</dbReference>